<organism evidence="2 3">
    <name type="scientific">Aurantimonas manganoxydans (strain ATCC BAA-1229 / DSM 21871 / SI85-9A1)</name>
    <dbReference type="NCBI Taxonomy" id="287752"/>
    <lineage>
        <taxon>Bacteria</taxon>
        <taxon>Pseudomonadati</taxon>
        <taxon>Pseudomonadota</taxon>
        <taxon>Alphaproteobacteria</taxon>
        <taxon>Hyphomicrobiales</taxon>
        <taxon>Aurantimonadaceae</taxon>
        <taxon>Aurantimonas</taxon>
    </lineage>
</organism>
<sequence length="335" mass="34667">MGDPARSVWEDIMKLLVNAAVGLIAGLLAVTGPAHAFPDRPISIIVPWAAGGGTDAVVRTFAAGFQEELGVPVNVINRTGGGGITGHSAIINAEADGYTLGAASPEIGLYRTLGTADISLDDLDLFSRLAIIPAGVTVAADSPFETLEQLIAAIQAEPAGTYSSSGTGVGGSWHVAAGGLLAAADIDPQKLKWVPSQGGAPALMEVMSGGITMFTGSPVEALSLIEAGRVRTLAVMLDERSETFPDAPTVKEAIGKDWSYANWFALVAPKGIDAEEREVLYQAAARANARPEVQSALKERGITPVWDEPGEFDAFAAEFTTTAKSVLEGLGLAKN</sequence>
<dbReference type="Gene3D" id="3.40.190.10">
    <property type="entry name" value="Periplasmic binding protein-like II"/>
    <property type="match status" value="1"/>
</dbReference>
<proteinExistence type="inferred from homology"/>
<dbReference type="Gene3D" id="3.40.190.150">
    <property type="entry name" value="Bordetella uptake gene, domain 1"/>
    <property type="match status" value="1"/>
</dbReference>
<dbReference type="EMBL" id="AAPJ01000001">
    <property type="protein sequence ID" value="EAS51826.1"/>
    <property type="molecule type" value="Genomic_DNA"/>
</dbReference>
<dbReference type="BioCyc" id="AURANTIMONAS:SI859A1_02642-MONOMER"/>
<dbReference type="Pfam" id="PF03401">
    <property type="entry name" value="TctC"/>
    <property type="match status" value="1"/>
</dbReference>
<dbReference type="InterPro" id="IPR005064">
    <property type="entry name" value="BUG"/>
</dbReference>
<comment type="caution">
    <text evidence="2">The sequence shown here is derived from an EMBL/GenBank/DDBJ whole genome shotgun (WGS) entry which is preliminary data.</text>
</comment>
<evidence type="ECO:0000256" key="1">
    <source>
        <dbReference type="ARBA" id="ARBA00006987"/>
    </source>
</evidence>
<reference evidence="2 3" key="1">
    <citation type="journal article" date="2008" name="Appl. Environ. Microbiol.">
        <title>Genomic insights into Mn(II) oxidation by the marine alphaproteobacterium Aurantimonas sp. strain SI85-9A1.</title>
        <authorList>
            <person name="Dick G.J."/>
            <person name="Podell S."/>
            <person name="Johnson H.A."/>
            <person name="Rivera-Espinoza Y."/>
            <person name="Bernier-Latmani R."/>
            <person name="McCarthy J.K."/>
            <person name="Torpey J.W."/>
            <person name="Clement B.G."/>
            <person name="Gaasterland T."/>
            <person name="Tebo B.M."/>
        </authorList>
    </citation>
    <scope>NUCLEOTIDE SEQUENCE [LARGE SCALE GENOMIC DNA]</scope>
    <source>
        <strain evidence="2 3">SI85-9A1</strain>
    </source>
</reference>
<name>Q1YLA5_AURMS</name>
<accession>Q1YLA5</accession>
<dbReference type="InterPro" id="IPR042100">
    <property type="entry name" value="Bug_dom1"/>
</dbReference>
<evidence type="ECO:0000313" key="3">
    <source>
        <dbReference type="Proteomes" id="UP000000321"/>
    </source>
</evidence>
<dbReference type="PANTHER" id="PTHR42928">
    <property type="entry name" value="TRICARBOXYLATE-BINDING PROTEIN"/>
    <property type="match status" value="1"/>
</dbReference>
<dbReference type="PIRSF" id="PIRSF017082">
    <property type="entry name" value="YflP"/>
    <property type="match status" value="1"/>
</dbReference>
<dbReference type="Proteomes" id="UP000000321">
    <property type="component" value="Unassembled WGS sequence"/>
</dbReference>
<gene>
    <name evidence="2" type="ORF">SI859A1_02642</name>
</gene>
<protein>
    <recommendedName>
        <fullName evidence="4">Tripartite tricarboxylate transporter substrate binding protein</fullName>
    </recommendedName>
</protein>
<dbReference type="AlphaFoldDB" id="Q1YLA5"/>
<dbReference type="CDD" id="cd07012">
    <property type="entry name" value="PBP2_Bug_TTT"/>
    <property type="match status" value="1"/>
</dbReference>
<comment type="similarity">
    <text evidence="1">Belongs to the UPF0065 (bug) family.</text>
</comment>
<dbReference type="SUPFAM" id="SSF53850">
    <property type="entry name" value="Periplasmic binding protein-like II"/>
    <property type="match status" value="1"/>
</dbReference>
<dbReference type="PANTHER" id="PTHR42928:SF5">
    <property type="entry name" value="BLR1237 PROTEIN"/>
    <property type="match status" value="1"/>
</dbReference>
<evidence type="ECO:0008006" key="4">
    <source>
        <dbReference type="Google" id="ProtNLM"/>
    </source>
</evidence>
<evidence type="ECO:0000313" key="2">
    <source>
        <dbReference type="EMBL" id="EAS51826.1"/>
    </source>
</evidence>
<keyword evidence="3" id="KW-1185">Reference proteome</keyword>
<dbReference type="HOGENOM" id="CLU_045683_1_1_5"/>